<dbReference type="CDD" id="cd19540">
    <property type="entry name" value="LCL_NRPS-like"/>
    <property type="match status" value="2"/>
</dbReference>
<proteinExistence type="inferred from homology"/>
<dbReference type="InterPro" id="IPR006162">
    <property type="entry name" value="Ppantetheine_attach_site"/>
</dbReference>
<dbReference type="Gene3D" id="2.30.38.10">
    <property type="entry name" value="Luciferase, Domain 3"/>
    <property type="match status" value="1"/>
</dbReference>
<feature type="domain" description="Carrier" evidence="7">
    <location>
        <begin position="748"/>
        <end position="822"/>
    </location>
</feature>
<dbReference type="GeneID" id="80348881"/>
<keyword evidence="9" id="KW-1185">Reference proteome</keyword>
<dbReference type="Gene3D" id="3.40.50.980">
    <property type="match status" value="2"/>
</dbReference>
<dbReference type="GO" id="GO:0008610">
    <property type="term" value="P:lipid biosynthetic process"/>
    <property type="evidence" value="ECO:0007669"/>
    <property type="project" value="UniProtKB-ARBA"/>
</dbReference>
<evidence type="ECO:0000256" key="2">
    <source>
        <dbReference type="ARBA" id="ARBA00006432"/>
    </source>
</evidence>
<dbReference type="Pfam" id="PF13193">
    <property type="entry name" value="AMP-binding_C"/>
    <property type="match status" value="3"/>
</dbReference>
<dbReference type="FunFam" id="3.40.50.12780:FF:000012">
    <property type="entry name" value="Non-ribosomal peptide synthetase"/>
    <property type="match status" value="2"/>
</dbReference>
<dbReference type="InterPro" id="IPR020845">
    <property type="entry name" value="AMP-binding_CS"/>
</dbReference>
<dbReference type="GO" id="GO:0072330">
    <property type="term" value="P:monocarboxylic acid biosynthetic process"/>
    <property type="evidence" value="ECO:0007669"/>
    <property type="project" value="UniProtKB-ARBA"/>
</dbReference>
<dbReference type="Gene3D" id="3.40.50.12780">
    <property type="entry name" value="N-terminal domain of ligase-like"/>
    <property type="match status" value="2"/>
</dbReference>
<dbReference type="FunFam" id="3.40.50.980:FF:000001">
    <property type="entry name" value="Non-ribosomal peptide synthetase"/>
    <property type="match status" value="1"/>
</dbReference>
<dbReference type="SUPFAM" id="SSF47336">
    <property type="entry name" value="ACP-like"/>
    <property type="match status" value="5"/>
</dbReference>
<dbReference type="NCBIfam" id="TIGR01733">
    <property type="entry name" value="AA-adenyl-dom"/>
    <property type="match status" value="3"/>
</dbReference>
<dbReference type="PANTHER" id="PTHR45527:SF1">
    <property type="entry name" value="FATTY ACID SYNTHASE"/>
    <property type="match status" value="1"/>
</dbReference>
<dbReference type="InterPro" id="IPR025110">
    <property type="entry name" value="AMP-bd_C"/>
</dbReference>
<dbReference type="Gene3D" id="3.30.300.30">
    <property type="match status" value="3"/>
</dbReference>
<dbReference type="CDD" id="cd17643">
    <property type="entry name" value="A_NRPS_Cytc1-like"/>
    <property type="match status" value="1"/>
</dbReference>
<dbReference type="PROSITE" id="PS00455">
    <property type="entry name" value="AMP_BINDING"/>
    <property type="match status" value="3"/>
</dbReference>
<dbReference type="SUPFAM" id="SSF52777">
    <property type="entry name" value="CoA-dependent acyltransferases"/>
    <property type="match status" value="17"/>
</dbReference>
<sequence length="5809" mass="621692">MTIADETSYRQSGRWAADREYWAVRLADAPPPDTALPLGPNGFQPSAGHENNRRRLTLDAAALAPIARRSGGGTAAVLLAALAAFAHRVTGERDIVVALRQGATITPVRASVAPEWTLGRLAAQLGRELRSARRHRYLPDFDAPWPAGWSLVAVQESPDGGDESAPSDEAHAGALRARLDDRDPGRWTVTADGIAEDLPRRYLDVLDQLVREPERPIGAVDIADATERRWATELLNETAHPLPAPHTIAAAFARQADRTPHATALVTDDTTVTYGALAARVHRLARWLVATGAGPETAVVVAIPRSVDLVVALYAIAAAGAVYVPIDPAHPGARTTHMLDTVRPLCVLTRSTDEITVPAGVATVAVDTLDTSAYSPAALRDSDRRAPAHPDHTAYVIFTSGSTGVPKGVAVSQAAIVNHLEWMIARYALGPDEVYLQKTATTFDVSLWGFLLPLRVGATVVLARSGGRRDPQYLAELIEWHGVTVTDFVPSLLSAFLRQVEPARLASLRQLFVIGEQLPPAVAAAAGPDVAVHNLYGPTEAAVAVTEHRAEPADTVVVPIGGPAWNTRAYVLDAGLRPVPAGFLGELHLAGIPLARGYQGRAAATAERFVADPFGAPGTRMYRTGDLVRRRPDGTLEFSGRADSQVKLRGQRIELGEVEQSLAAHPDVERAVVRVRDGDARSDRLVAYVVGSRDVSIEAVRAWLADRLPAYMVPDAFVPLDRIPITPSGKLDLRALPAPQVDRPDYRAPEGPAETVVAASFADVLGIERVGAHDSFFALGGDSIMAILLVARARGRGVRFSAQDVFEQRTVAALAALAATTPTDTGSRILTELPGGGVGDMPLPPVLRHLIDHGVGDGPTQSATLRLPVGVDHATLAATLAAVVDRHDMLRARLYRRAGGGTAVATSPETGDWRLTVAPPGAVDVAALVHRVEVDPAADTEAIRALLVAEHDAALRRLSPAAGVVLQAVWLDRPGAAGWLLLVVHHIAVDAVSWRILVPDLMSAWTQLRSGGPAALPAPTTSMRRWVHALAADAQQGARAAELPLWRRILDAVETPLGARPFDPSVDRAQDVRSVRVRVAEAATAELEVVAERFGADTQDVLLTALALALAAWRPEAAARHRVWLEGHGREAVPGAELSRTVGWFTTVYPALLDVSGLDAADALAGGPAAGAALKRIKQHLRELPDRGIGYGVLRYLAAGAAEELAAPPAEVGFRYLGRTGALTGDAPWLPDPDLSDLPEPVADVPAMAGLDVATVIAGDSLHTVFAYPRTLLGDKDIEALTALWQQALAGLARHGTAPGAGGRTPSDFPLVRVGQDEIEQWERRYPGLADVWPLAPLQEGLYFHAVLAQSSVDAYHVQTVFRLSGAVDTRRLRDAVARILDRHAALRVAVLTRTEGAAVQIVAGAVRVPWADLDLRDTTDPAAEFAKFAAADRRRPFRLDEPPLLRCALITLGDNDFRFVVTTHHLLMDGWSMPLVATELLMRYAAGAAPAALPPVRGYQHFLAWLQRQDSDSARRAWQAAFQNATGPTLLAPEQRARRITSVADTVEFGLDETRSELIRKVAAAHQVTTNTVLQCSWGLTLALTTGRPDVAFGTAVSGRPAELPGVTEMVGLFVNTVPVRVRLDATETVAELLVRHQREQADLVAYQYLGLAEILAAAGRPALFDTLLEVQSYPLDAATLTAANGPDGLAVTGVEVNDGTHYPLTLVAWLDTRLRVRAGYLRECFDEATIRELTDRWMRVLSAMIDDPDAPIQRLLPAEAPRIDPAPSASAAEPPPYEPPRGRLEAAVAAAYAEALDVPRVGRDDDFFALGGDSLSAMRMVSLLRARAGAEVPIGEIFTAPTVAALAAHARPAPRDRGVVPMPRPERVPLSHGQRRLWLVHELSDGAPMYNIPLALRLTGPVDLDAMRAALRDVVIRHEALRTVCAVADGVAYQRILDPADVELALPVIESGAASLSARLSAAARRRFDLAKDLPIRAALMRCGPADHVLIVVLHHIAADGWSMVPLARDVATAYTARCAGSEPAWDPLPVQYADYTLWQRERLGADDEPTPLLRGQLEYWRTELANLPQPLPLPADRPRPEIARGGAGQVGLTIDADLLAAVEAYAGARRATTSMVLQAALVVLLHRRGAGTDITLGGPIAGRNDPALGDLVGFFVNTWVLRVGVSGEVSFATVVDRVRAKALAAYDNQDAPFERLVELVAPRRSTAYHPLYQVMFAWQNTAVPQLTLPGLHVEPVPVDTGAAKVDLFFGLTAPAPGQPAVGTVEYATDLFDRGTVEELAAQYCRLLADLVRQPDLALHALDTEPVGDERARPLTAAQREIWFGQQLDRTGRRFVVGGYLHIRGELDHALFERALRHTVAGAETLRVRIAVGDDGPVQELMDLTDWPLHHKDFRGTAEPFDAARAYIATELDRPYDLTAAPLFDHALLRVGEADHLWFLRFHHIVGDGGGMAAFTKRVSDTYRALSAGTSVADTVFDRLDALVEQDVRYRGSHRFDADREFWAGRLAGLPETAVLAEDAVQGSADEFVRHTGTLDAGTWRALRDRADAYGVRWPVLVLTATVLALHADTGARVVVPGLTVPAKRSWHALGMTANVVPLRVAVDPGAPLSALVAAVGAESSAVLRHQHYRQADMRRAGIIDGRPPHGPVVTIMPMDLMREFGGNPAVPHQGSPGRTDGVTIGVYDNGEPELRLDLDSVTARHTPANLAAHHARLLDLLSVLATADPDTPVGRLPFGDAPASVAVASAGERENTAEPTTLVDCLLRGVEHSATATALVHGAESMSYGELHERSQRWAARLSARGAGPGMLVAVLLPRGIDLVVAIVAVLKSGAAYVPLDPRHPAARLRLILDDTRPGIVVTDRDHAAALAGEQTLVIDAPGEPEVLRDSAFRPNPDNPAYVIHTSGSTGRPKGVVVTHRCAARLLASTRSLFDLGPADVWTLFHSVAFDFSVWEIWGALRHGATLVIVDERIARSPDDFLDLLVTHRVTVLNQTPAAFDLLTAVVAARPARAAELALRLVVLGGDKTDPRRLAGWAAAVGRGGPRLVNMYGITETTVHATAHELATDADRGPESVVGQPLPGRRVRLLDAALREVPAGLPGEIYLGGDGLATGYLGRSGLTAARFVADPAGPPGARMYRSGDLGRVGGRGLEYLGRADRQVKIRGFRLEPGEVEAALCALPGVTAAVVRAEERAPGDRRLVAYAVAPGADAGVLRDRLAATLPAHAVPSLVVPVDALPLTANGKIDHAALSALRTAAGRRGRPAGELAKTVYDLFADTLGRDDFGPGENFFALGGDSLLAGRLVLRIRAELNADIDVRDLFDRPTVGGLAEAIEQAKTTAPQGFALGGPRPDRIPLSAAQQRLWTLYRLDPSSVAYHIPVAVELTGAVDLDALRAALADVRARHESLRTVFTESGDAQLIHDGSPEPMSIETGEPTVERLTAEAVRPFDPCVRPPWRATVFTGDTSTVFLLVLHHLIADEHSLGVLAADLGTAYAARRAGQAPEWPPLPVQYADYVVWQHATLGAPDDPHPALAAELTRWRHTLRDLPEHSQLPLDRRAAALTQRGDTVPLEFDGDIRDRIAALAAARNATPFMVLHAAVACLLGRAGAGTDIVVGTVTSGRDTVGLDELIGFFAETVVLRTDLSGRPGFAAAVDRAREADLAAFAHPVPFDRVVAAVRPERTAGRHPLFEVMVTLRPERAAVDLAGLTCRPIELPRTHAKFPLLFEFAWGTGTVGGVLEYSTDLFERTTAESLAAGLRRLLAAALAEPDRPVDELPFLADGERLRSAPVAPPPAVPASAAVDPVTETLLLELARSVLGVDDLGVHDSFFRFGGDSILAIRLVNRARSSGVSLTPTDVFERQTVRELARIATAVSAPADPLAGVGPVAPTPIMRDLLDNPTPTDGFGQYVVVPAPDDATADTLASALRRIVDRHDALRLQVIDGRQLVVRPPGAVAAANLLRHSAVQDAEAALPDALTGARDRLRPSEGVLLQAVWLDARPGLLLIVVHHLAVDGVSWRILIPELAAAHRAVTTGVEPAFAPVVTPLRTWTAALAEQPVPAAETRWWRRTVGQVASGLAAHRLDPARDTVGSAETLTVTVDAAQTAELLTRVPHRFRGTAADILLAALSAAAHRAVPDGPGVLVDVEGHGRDLTDPSLAALDVSTTVGWFTVVYPVRLSAGVPDWDAMVRNGSGLTHVANTVKEAVRSTPRRGVGYGMLRHAQDVPPEIAAARVPIGFNYLGRLGGDAGALGVRFGSTADAAMALPHALEINAAVRETPDGPVLQAEWTWAPSVLDAATVSGLAADWTAALAAFAAHHTDPAGVPRTPSDFPLAEVTAAELARLRDAFGEPSDLLPATPLQSGLLFHTLYQRTTDAPEDVYVVQLVLGLEGDLDEQRLRAATVALLRRHPHLGCVFAVEGADRIVAVVREAAEPDWRTVDFTALPERDRAVAGALRAERRRIDPATAPPLAFCLIRIGQREWRLAFTHHHVLLDGWSVANVLRETILLYLGAELPPAPPFRDYLRWRSTRDRGAARAAWRTALRDCRPTRVSRAGRSGWSEQPEVHEFVLPDELAKRLPERAAEAGLTLNTLVSAAWSLVLAHLTGSDDVVFGTTVAVRPADLDAERMVGLMINTVPVRVRLRPGDTLAELAAGLQAARAALYEHDHLGLHEIEEVAGSAELFDTSVVFENYPVQVDDLGDTGLRARMVDVFDRPHYPVALVVVPGAERTVFRLAVRPRQLAWSGSAADWWDRFRAACAALADAAERTVAGTDLLRGAERSRVLEWGHGPDVDFEKDCLATTFEKTADRYADRVAIRSGDTELTFAQLRGRVRRLAGYLARHGVGPGAAVGVRLERSAEVAVAFLAVVRLGALIVPLDHRFPADRQRNILRHSGVGVLLDAATLAAADETPETEGLPPVPVDIPACLMFTSGSTGVPKGVVVTHRNILARVRELARSGDVGERVLFHSPHSWDFAVHEVWWPLLTGRSVVVAPAGDLDPAAYGRILRDGGVTTASIATGLFEVLSEHCAAELARVRLIVAGSALAPAAVARVRAVRPDAVVVNGFGPVEATFIALAHPVSPDEPDGAVPIGRPIANSSAFVLDSMLRPAPPMVVGEIYLAGAGLADGYHRLPGATAERFVACPFGPPGSRMYRTGDLGSWDRHGVMRFHGRSDRQVKVGGFRVEPGEVEAALRRNPAVAAAVVTARTGPGGVTLAGYIVPRGSVDPVRVRAELLDELPRYLVPSVVVEIPELPLTPTGKVDVDALPEPPRGDSRAARSPRQQLLAELFAASLGVSAVGVDDDFFALGGNSLSAMRLVGRIRAALGATVSLRDLFEAPTVSGMERHLGNRSTESAPPVDLPASRPAVLPLSPAQQRFWTVNYLGGQRPDYLLAAAVEIRGDLDAAALRSAVGDLVARHEMLRTVLPYTEDGPAQHIVPVDAVRIGLPVRELEAAELDGVLARELEHGFDLQTQLPLRGKLFRLAPDRHVLFAMMHHAAVDGESLAVLRRDLATAYAARLRGHAPEWPGAAAQYADHVLALRARLGDEADPGSVRHAQARYWRTKLSDLPEELPLPFARPRAELTSRAAATVPVDLDAAAVARVARACAATPYTVVHAVLAAALSSSGAGRDVPIGVAVSGRDSAELDTMVGCLIDLVIVRVDTDAGGRALVRAVRDDLLAAVDNRDYPFDRMVEQVNPRRAPHRHPLVQVAITYRVESPDPQPFPDAHPYPLPAPSTEFDILLELTERPATAGPGSLTGTLIYPDQLFDRPTIARLATTMRDQLATLQAECEHGEKSVVVTVDIPDSRV</sequence>
<evidence type="ECO:0000313" key="8">
    <source>
        <dbReference type="EMBL" id="BCK56646.1"/>
    </source>
</evidence>
<feature type="domain" description="Carrier" evidence="7">
    <location>
        <begin position="1781"/>
        <end position="1856"/>
    </location>
</feature>
<dbReference type="InterPro" id="IPR020806">
    <property type="entry name" value="PKS_PP-bd"/>
</dbReference>
<feature type="domain" description="Carrier" evidence="7">
    <location>
        <begin position="3263"/>
        <end position="3338"/>
    </location>
</feature>
<dbReference type="FunFam" id="1.10.1200.10:FF:000016">
    <property type="entry name" value="Non-ribosomal peptide synthase"/>
    <property type="match status" value="2"/>
</dbReference>
<name>A0A7G1KPY8_9NOCA</name>
<dbReference type="NCBIfam" id="TIGR01720">
    <property type="entry name" value="NRPS-para261"/>
    <property type="match status" value="2"/>
</dbReference>
<dbReference type="InterPro" id="IPR023213">
    <property type="entry name" value="CAT-like_dom_sf"/>
</dbReference>
<dbReference type="FunFam" id="3.30.300.30:FF:000010">
    <property type="entry name" value="Enterobactin synthetase component F"/>
    <property type="match status" value="1"/>
</dbReference>
<dbReference type="KEGG" id="nwl:NWFMUON74_44180"/>
<dbReference type="CDD" id="cd05930">
    <property type="entry name" value="A_NRPS"/>
    <property type="match status" value="1"/>
</dbReference>
<dbReference type="FunFam" id="1.10.1200.10:FF:000005">
    <property type="entry name" value="Nonribosomal peptide synthetase 1"/>
    <property type="match status" value="1"/>
</dbReference>
<dbReference type="InterPro" id="IPR000873">
    <property type="entry name" value="AMP-dep_synth/lig_dom"/>
</dbReference>
<dbReference type="InterPro" id="IPR009081">
    <property type="entry name" value="PP-bd_ACP"/>
</dbReference>
<dbReference type="SUPFAM" id="SSF56801">
    <property type="entry name" value="Acetyl-CoA synthetase-like"/>
    <property type="match status" value="3"/>
</dbReference>
<dbReference type="Gene3D" id="1.10.1200.10">
    <property type="entry name" value="ACP-like"/>
    <property type="match status" value="5"/>
</dbReference>
<dbReference type="Pfam" id="PF00501">
    <property type="entry name" value="AMP-binding"/>
    <property type="match status" value="3"/>
</dbReference>
<dbReference type="EMBL" id="AP023396">
    <property type="protein sequence ID" value="BCK56646.1"/>
    <property type="molecule type" value="Genomic_DNA"/>
</dbReference>
<evidence type="ECO:0000256" key="6">
    <source>
        <dbReference type="ARBA" id="ARBA00023194"/>
    </source>
</evidence>
<dbReference type="Gene3D" id="3.30.559.30">
    <property type="entry name" value="Nonribosomal peptide synthetase, condensation domain"/>
    <property type="match status" value="9"/>
</dbReference>
<feature type="domain" description="Carrier" evidence="7">
    <location>
        <begin position="5276"/>
        <end position="5351"/>
    </location>
</feature>
<keyword evidence="4" id="KW-0597">Phosphoprotein</keyword>
<dbReference type="Pfam" id="PF00550">
    <property type="entry name" value="PP-binding"/>
    <property type="match status" value="5"/>
</dbReference>
<evidence type="ECO:0000256" key="5">
    <source>
        <dbReference type="ARBA" id="ARBA00022737"/>
    </source>
</evidence>
<dbReference type="GO" id="GO:0003824">
    <property type="term" value="F:catalytic activity"/>
    <property type="evidence" value="ECO:0007669"/>
    <property type="project" value="InterPro"/>
</dbReference>
<dbReference type="SMART" id="SM00823">
    <property type="entry name" value="PKS_PP"/>
    <property type="match status" value="5"/>
</dbReference>
<dbReference type="GO" id="GO:0044550">
    <property type="term" value="P:secondary metabolite biosynthetic process"/>
    <property type="evidence" value="ECO:0007669"/>
    <property type="project" value="UniProtKB-ARBA"/>
</dbReference>
<evidence type="ECO:0000313" key="9">
    <source>
        <dbReference type="Proteomes" id="UP000516173"/>
    </source>
</evidence>
<dbReference type="PROSITE" id="PS00012">
    <property type="entry name" value="PHOSPHOPANTETHEINE"/>
    <property type="match status" value="4"/>
</dbReference>
<dbReference type="InterPro" id="IPR001242">
    <property type="entry name" value="Condensation_dom"/>
</dbReference>
<evidence type="ECO:0000256" key="3">
    <source>
        <dbReference type="ARBA" id="ARBA00022450"/>
    </source>
</evidence>
<keyword evidence="5" id="KW-0677">Repeat</keyword>
<dbReference type="InterPro" id="IPR045851">
    <property type="entry name" value="AMP-bd_C_sf"/>
</dbReference>
<dbReference type="GO" id="GO:0005737">
    <property type="term" value="C:cytoplasm"/>
    <property type="evidence" value="ECO:0007669"/>
    <property type="project" value="TreeGrafter"/>
</dbReference>
<dbReference type="InterPro" id="IPR010071">
    <property type="entry name" value="AA_adenyl_dom"/>
</dbReference>
<dbReference type="InterPro" id="IPR042099">
    <property type="entry name" value="ANL_N_sf"/>
</dbReference>
<comment type="cofactor">
    <cofactor evidence="1">
        <name>pantetheine 4'-phosphate</name>
        <dbReference type="ChEBI" id="CHEBI:47942"/>
    </cofactor>
</comment>
<evidence type="ECO:0000259" key="7">
    <source>
        <dbReference type="PROSITE" id="PS50075"/>
    </source>
</evidence>
<protein>
    <recommendedName>
        <fullName evidence="7">Carrier domain-containing protein</fullName>
    </recommendedName>
</protein>
<dbReference type="GO" id="GO:0043041">
    <property type="term" value="P:amino acid activation for nonribosomal peptide biosynthetic process"/>
    <property type="evidence" value="ECO:0007669"/>
    <property type="project" value="TreeGrafter"/>
</dbReference>
<dbReference type="Pfam" id="PF00668">
    <property type="entry name" value="Condensation"/>
    <property type="match status" value="8"/>
</dbReference>
<accession>A0A7G1KPY8</accession>
<keyword evidence="6" id="KW-0045">Antibiotic biosynthesis</keyword>
<dbReference type="UniPathway" id="UPA00011"/>
<keyword evidence="3" id="KW-0596">Phosphopantetheine</keyword>
<dbReference type="InterPro" id="IPR010060">
    <property type="entry name" value="NRPS_synth"/>
</dbReference>
<evidence type="ECO:0000256" key="4">
    <source>
        <dbReference type="ARBA" id="ARBA00022553"/>
    </source>
</evidence>
<dbReference type="Gene3D" id="3.30.559.10">
    <property type="entry name" value="Chloramphenicol acetyltransferase-like domain"/>
    <property type="match status" value="8"/>
</dbReference>
<dbReference type="Proteomes" id="UP000516173">
    <property type="component" value="Chromosome"/>
</dbReference>
<reference evidence="8 9" key="1">
    <citation type="submission" date="2020-08" db="EMBL/GenBank/DDBJ databases">
        <title>Genome Sequencing of Nocardia wallacei strain FMUON74 and assembly.</title>
        <authorList>
            <person name="Toyokawa M."/>
            <person name="Uesaka K."/>
        </authorList>
    </citation>
    <scope>NUCLEOTIDE SEQUENCE [LARGE SCALE GENOMIC DNA]</scope>
    <source>
        <strain evidence="8 9">FMUON74</strain>
    </source>
</reference>
<organism evidence="8 9">
    <name type="scientific">Nocardia wallacei</name>
    <dbReference type="NCBI Taxonomy" id="480035"/>
    <lineage>
        <taxon>Bacteria</taxon>
        <taxon>Bacillati</taxon>
        <taxon>Actinomycetota</taxon>
        <taxon>Actinomycetes</taxon>
        <taxon>Mycobacteriales</taxon>
        <taxon>Nocardiaceae</taxon>
        <taxon>Nocardia</taxon>
    </lineage>
</organism>
<dbReference type="GO" id="GO:0031177">
    <property type="term" value="F:phosphopantetheine binding"/>
    <property type="evidence" value="ECO:0007669"/>
    <property type="project" value="InterPro"/>
</dbReference>
<dbReference type="PROSITE" id="PS50075">
    <property type="entry name" value="CARRIER"/>
    <property type="match status" value="5"/>
</dbReference>
<dbReference type="NCBIfam" id="NF003417">
    <property type="entry name" value="PRK04813.1"/>
    <property type="match status" value="3"/>
</dbReference>
<dbReference type="FunFam" id="2.30.38.10:FF:000001">
    <property type="entry name" value="Non-ribosomal peptide synthetase PvdI"/>
    <property type="match status" value="1"/>
</dbReference>
<evidence type="ECO:0000256" key="1">
    <source>
        <dbReference type="ARBA" id="ARBA00001957"/>
    </source>
</evidence>
<dbReference type="RefSeq" id="WP_187683681.1">
    <property type="nucleotide sequence ID" value="NZ_AP023396.1"/>
</dbReference>
<dbReference type="GO" id="GO:0017000">
    <property type="term" value="P:antibiotic biosynthetic process"/>
    <property type="evidence" value="ECO:0007669"/>
    <property type="project" value="UniProtKB-KW"/>
</dbReference>
<dbReference type="PANTHER" id="PTHR45527">
    <property type="entry name" value="NONRIBOSOMAL PEPTIDE SYNTHETASE"/>
    <property type="match status" value="1"/>
</dbReference>
<feature type="domain" description="Carrier" evidence="7">
    <location>
        <begin position="3802"/>
        <end position="3876"/>
    </location>
</feature>
<gene>
    <name evidence="8" type="ORF">NWFMUON74_44180</name>
</gene>
<comment type="similarity">
    <text evidence="2">Belongs to the ATP-dependent AMP-binding enzyme family.</text>
</comment>
<dbReference type="InterPro" id="IPR036736">
    <property type="entry name" value="ACP-like_sf"/>
</dbReference>